<evidence type="ECO:0000313" key="2">
    <source>
        <dbReference type="Proteomes" id="UP001362999"/>
    </source>
</evidence>
<dbReference type="AlphaFoldDB" id="A0AAW0C1Y6"/>
<sequence length="142" mass="15481">MPMHIIENGWVAPTSCQPRITPPVDHIMHSASGRCSYYVITKGWDTGIFTNACIYSDVAGVLQMQRQMVTLDTVVLLSQSSTLPPLLGIPTANATTDMKLLFPSRGTAIAHGMLLNMNVLHLCGGLEENVIREFAGLDPRDD</sequence>
<reference evidence="1 2" key="1">
    <citation type="journal article" date="2024" name="J Genomics">
        <title>Draft genome sequencing and assembly of Favolaschia claudopus CIRM-BRFM 2984 isolated from oak limbs.</title>
        <authorList>
            <person name="Navarro D."/>
            <person name="Drula E."/>
            <person name="Chaduli D."/>
            <person name="Cazenave R."/>
            <person name="Ahrendt S."/>
            <person name="Wang J."/>
            <person name="Lipzen A."/>
            <person name="Daum C."/>
            <person name="Barry K."/>
            <person name="Grigoriev I.V."/>
            <person name="Favel A."/>
            <person name="Rosso M.N."/>
            <person name="Martin F."/>
        </authorList>
    </citation>
    <scope>NUCLEOTIDE SEQUENCE [LARGE SCALE GENOMIC DNA]</scope>
    <source>
        <strain evidence="1 2">CIRM-BRFM 2984</strain>
    </source>
</reference>
<organism evidence="1 2">
    <name type="scientific">Favolaschia claudopus</name>
    <dbReference type="NCBI Taxonomy" id="2862362"/>
    <lineage>
        <taxon>Eukaryota</taxon>
        <taxon>Fungi</taxon>
        <taxon>Dikarya</taxon>
        <taxon>Basidiomycota</taxon>
        <taxon>Agaricomycotina</taxon>
        <taxon>Agaricomycetes</taxon>
        <taxon>Agaricomycetidae</taxon>
        <taxon>Agaricales</taxon>
        <taxon>Marasmiineae</taxon>
        <taxon>Mycenaceae</taxon>
        <taxon>Favolaschia</taxon>
    </lineage>
</organism>
<dbReference type="Proteomes" id="UP001362999">
    <property type="component" value="Unassembled WGS sequence"/>
</dbReference>
<accession>A0AAW0C1Y6</accession>
<gene>
    <name evidence="1" type="ORF">R3P38DRAFT_2773435</name>
</gene>
<keyword evidence="2" id="KW-1185">Reference proteome</keyword>
<dbReference type="EMBL" id="JAWWNJ010000023">
    <property type="protein sequence ID" value="KAK7032939.1"/>
    <property type="molecule type" value="Genomic_DNA"/>
</dbReference>
<protein>
    <submittedName>
        <fullName evidence="1">Uncharacterized protein</fullName>
    </submittedName>
</protein>
<proteinExistence type="predicted"/>
<name>A0AAW0C1Y6_9AGAR</name>
<comment type="caution">
    <text evidence="1">The sequence shown here is derived from an EMBL/GenBank/DDBJ whole genome shotgun (WGS) entry which is preliminary data.</text>
</comment>
<evidence type="ECO:0000313" key="1">
    <source>
        <dbReference type="EMBL" id="KAK7032939.1"/>
    </source>
</evidence>